<name>A0A081G1N1_9GAMM</name>
<dbReference type="RefSeq" id="WP_036184798.1">
    <property type="nucleotide sequence ID" value="NZ_JMQN01000015.1"/>
</dbReference>
<dbReference type="Gene3D" id="3.30.70.1210">
    <property type="entry name" value="Crispr-associated protein, domain 2"/>
    <property type="match status" value="1"/>
</dbReference>
<proteinExistence type="predicted"/>
<dbReference type="OrthoDB" id="9795689at2"/>
<dbReference type="Proteomes" id="UP000028252">
    <property type="component" value="Unassembled WGS sequence"/>
</dbReference>
<dbReference type="STRING" id="1232683.ADIMK_1139"/>
<dbReference type="eggNOG" id="ENOG5032TV5">
    <property type="taxonomic scope" value="Bacteria"/>
</dbReference>
<accession>A0A081G1N1</accession>
<sequence length="273" mass="31300">MFLSRVSLQHTPEGRKALLESAQKGVYGQHQLLWWLFEGDEKRQFLFREEQGDGRIVARGEPYFYLLSPEQPRDDSGLFHIESRAFQPRLSVEQKLDFRLRLNPTVCRQGKRHDVVMDAQRQWLQAECGRLDLSIDGAKKRMKSRLLDMAGDAELVRWRELIAEGPYRDDCERRLGRTETLNLVLKSCSDCAVREWWQSRCEEYGIGIESGTVEINGYQQQLMPGKGRGAAFSSLELSGTLRVTQPETFLSQLHKGFGRAKGFGCGLMMIKPA</sequence>
<dbReference type="EMBL" id="JMQN01000015">
    <property type="protein sequence ID" value="KEA64686.1"/>
    <property type="molecule type" value="Genomic_DNA"/>
</dbReference>
<gene>
    <name evidence="1" type="ORF">ADIMK_1139</name>
</gene>
<dbReference type="AlphaFoldDB" id="A0A081G1N1"/>
<dbReference type="PATRIC" id="fig|1232683.4.peg.1129"/>
<dbReference type="Pfam" id="PF08798">
    <property type="entry name" value="CRISPR_assoc"/>
    <property type="match status" value="1"/>
</dbReference>
<comment type="caution">
    <text evidence="1">The sequence shown here is derived from an EMBL/GenBank/DDBJ whole genome shotgun (WGS) entry which is preliminary data.</text>
</comment>
<evidence type="ECO:0000313" key="2">
    <source>
        <dbReference type="Proteomes" id="UP000028252"/>
    </source>
</evidence>
<dbReference type="SUPFAM" id="SSF117987">
    <property type="entry name" value="CRISPR-associated protein"/>
    <property type="match status" value="2"/>
</dbReference>
<dbReference type="CDD" id="cd09727">
    <property type="entry name" value="Cas6_I-E"/>
    <property type="match status" value="1"/>
</dbReference>
<dbReference type="Gene3D" id="3.30.70.1200">
    <property type="entry name" value="Crispr-associated protein, domain 1"/>
    <property type="match status" value="1"/>
</dbReference>
<keyword evidence="2" id="KW-1185">Reference proteome</keyword>
<evidence type="ECO:0000313" key="1">
    <source>
        <dbReference type="EMBL" id="KEA64686.1"/>
    </source>
</evidence>
<protein>
    <submittedName>
        <fullName evidence="1">CRISPR-associated protein, Cse3 family</fullName>
    </submittedName>
</protein>
<dbReference type="NCBIfam" id="TIGR01907">
    <property type="entry name" value="casE_Cse3"/>
    <property type="match status" value="2"/>
</dbReference>
<organism evidence="1 2">
    <name type="scientific">Marinobacterium lacunae</name>
    <dbReference type="NCBI Taxonomy" id="1232683"/>
    <lineage>
        <taxon>Bacteria</taxon>
        <taxon>Pseudomonadati</taxon>
        <taxon>Pseudomonadota</taxon>
        <taxon>Gammaproteobacteria</taxon>
        <taxon>Oceanospirillales</taxon>
        <taxon>Oceanospirillaceae</taxon>
        <taxon>Marinobacterium</taxon>
    </lineage>
</organism>
<dbReference type="InterPro" id="IPR010179">
    <property type="entry name" value="CRISPR-assoc_prot_Cse3"/>
</dbReference>
<dbReference type="SMART" id="SM01101">
    <property type="entry name" value="CRISPR_assoc"/>
    <property type="match status" value="1"/>
</dbReference>
<reference evidence="1 2" key="1">
    <citation type="submission" date="2014-04" db="EMBL/GenBank/DDBJ databases">
        <title>Marinobacterium kochiensis sp. nov., isolated from sediment sample collected from Kochi backwaters in Kerala, India.</title>
        <authorList>
            <person name="Singh A."/>
            <person name="Pinnaka A.K."/>
        </authorList>
    </citation>
    <scope>NUCLEOTIDE SEQUENCE [LARGE SCALE GENOMIC DNA]</scope>
    <source>
        <strain evidence="1 2">AK27</strain>
    </source>
</reference>